<dbReference type="Pfam" id="PF13692">
    <property type="entry name" value="Glyco_trans_1_4"/>
    <property type="match status" value="1"/>
</dbReference>
<gene>
    <name evidence="2" type="ORF">FRZ67_17800</name>
</gene>
<evidence type="ECO:0000259" key="1">
    <source>
        <dbReference type="Pfam" id="PF13439"/>
    </source>
</evidence>
<accession>A0A5B8VDE4</accession>
<keyword evidence="2" id="KW-0808">Transferase</keyword>
<dbReference type="InterPro" id="IPR028098">
    <property type="entry name" value="Glyco_trans_4-like_N"/>
</dbReference>
<evidence type="ECO:0000313" key="3">
    <source>
        <dbReference type="Proteomes" id="UP000321533"/>
    </source>
</evidence>
<dbReference type="OrthoDB" id="862886at2"/>
<dbReference type="SUPFAM" id="SSF53756">
    <property type="entry name" value="UDP-Glycosyltransferase/glycogen phosphorylase"/>
    <property type="match status" value="1"/>
</dbReference>
<reference evidence="2 3" key="1">
    <citation type="journal article" date="2016" name="Int. J. Syst. Evol. Microbiol.">
        <title>Panacibacter ginsenosidivorans gen. nov., sp. nov., with ginsenoside converting activity isolated from soil of a ginseng field.</title>
        <authorList>
            <person name="Siddiqi M.Z."/>
            <person name="Muhammad Shafi S."/>
            <person name="Choi K.D."/>
            <person name="Im W.T."/>
        </authorList>
    </citation>
    <scope>NUCLEOTIDE SEQUENCE [LARGE SCALE GENOMIC DNA]</scope>
    <source>
        <strain evidence="2 3">Gsoil1550</strain>
    </source>
</reference>
<dbReference type="Proteomes" id="UP000321533">
    <property type="component" value="Chromosome"/>
</dbReference>
<protein>
    <submittedName>
        <fullName evidence="2">Glycosyltransferase family 4 protein</fullName>
    </submittedName>
</protein>
<dbReference type="Gene3D" id="3.40.50.2000">
    <property type="entry name" value="Glycogen Phosphorylase B"/>
    <property type="match status" value="2"/>
</dbReference>
<dbReference type="GO" id="GO:0016757">
    <property type="term" value="F:glycosyltransferase activity"/>
    <property type="evidence" value="ECO:0007669"/>
    <property type="project" value="UniProtKB-ARBA"/>
</dbReference>
<dbReference type="RefSeq" id="WP_147191764.1">
    <property type="nucleotide sequence ID" value="NZ_CP042435.1"/>
</dbReference>
<dbReference type="EMBL" id="CP042435">
    <property type="protein sequence ID" value="QEC69075.1"/>
    <property type="molecule type" value="Genomic_DNA"/>
</dbReference>
<name>A0A5B8VDE4_9BACT</name>
<evidence type="ECO:0000313" key="2">
    <source>
        <dbReference type="EMBL" id="QEC69075.1"/>
    </source>
</evidence>
<keyword evidence="3" id="KW-1185">Reference proteome</keyword>
<dbReference type="PANTHER" id="PTHR12526">
    <property type="entry name" value="GLYCOSYLTRANSFERASE"/>
    <property type="match status" value="1"/>
</dbReference>
<organism evidence="2 3">
    <name type="scientific">Panacibacter ginsenosidivorans</name>
    <dbReference type="NCBI Taxonomy" id="1813871"/>
    <lineage>
        <taxon>Bacteria</taxon>
        <taxon>Pseudomonadati</taxon>
        <taxon>Bacteroidota</taxon>
        <taxon>Chitinophagia</taxon>
        <taxon>Chitinophagales</taxon>
        <taxon>Chitinophagaceae</taxon>
        <taxon>Panacibacter</taxon>
    </lineage>
</organism>
<dbReference type="AlphaFoldDB" id="A0A5B8VDE4"/>
<proteinExistence type="predicted"/>
<feature type="domain" description="Glycosyltransferase subfamily 4-like N-terminal" evidence="1">
    <location>
        <begin position="13"/>
        <end position="188"/>
    </location>
</feature>
<dbReference type="Pfam" id="PF13439">
    <property type="entry name" value="Glyco_transf_4"/>
    <property type="match status" value="1"/>
</dbReference>
<dbReference type="CDD" id="cd03801">
    <property type="entry name" value="GT4_PimA-like"/>
    <property type="match status" value="1"/>
</dbReference>
<sequence>MNVLIAIGSFYDGGAEIFAIRLANALSESRQVVFVELQPYETDKKSQRKLLSPAVKVIQLGKNVPGFLLHKYLRKGRVRQRLKHYYNASVEQTFGKVLKEYNIQVVHSHCLQTDIYFTRLKSKYSFKLATTLHGHYELEQKEKLLGLFESNHMQERTDKYVWVTQQQNETLDNLKVPNKKRNKIYYGIPGDIAKACTVYTPDEPLKIVMAARGIPEKGWKETIDACLLLLKKFPGKLQLTLLGDGVFIDELRSLYNHTAIHFYGYIEDVLPFIEDAHIAVLPSYYKAESLPNSIIEYLFCGKPVIATSIGAVEEMISYNHERAGILIGLVHEKVAVQDIADAIQVYLENPELVAQHSVIALQAAQKFDMKQCVDSYTALYEEMLNEPVMQQ</sequence>
<dbReference type="KEGG" id="pgin:FRZ67_17800"/>